<dbReference type="RefSeq" id="WP_096379353.1">
    <property type="nucleotide sequence ID" value="NZ_AP014940.1"/>
</dbReference>
<feature type="region of interest" description="Disordered" evidence="1">
    <location>
        <begin position="1"/>
        <end position="39"/>
    </location>
</feature>
<dbReference type="PANTHER" id="PTHR30348">
    <property type="entry name" value="UNCHARACTERIZED PROTEIN YECE"/>
    <property type="match status" value="1"/>
</dbReference>
<dbReference type="Pfam" id="PF01904">
    <property type="entry name" value="DUF72"/>
    <property type="match status" value="1"/>
</dbReference>
<sequence length="319" mass="34183">MSKRKDPPPAGGDLFGAAAPAQPSAAQTGKSAIGKSAAKPAAEDPLAGATGVAAIDGIRCGIGGWTYAPWRDNFYPPKLVQRRELEYASRRLSSIEINGTFYSAQKPATYAKWAAETPDGFVFSLKAPGRVTQAGALAKAAAQAKAFIDGGLAEFGDRLGPILWQLAPSRRFDPDDLAPFLDALPRTLDGRALKHVLEVRHSSFLGPQYLQLARERRIATVFTDSDEYPSLADLTGDFVYARLMRSRADIAAGYPDGELDAWAQRARTWARGGDNPDLPHVGAAQADGAAREVYLYFISAAKHRNPAAAMALTERLRGG</sequence>
<evidence type="ECO:0000313" key="2">
    <source>
        <dbReference type="EMBL" id="BAV99022.1"/>
    </source>
</evidence>
<dbReference type="AlphaFoldDB" id="A0AAU9AIK1"/>
<evidence type="ECO:0000313" key="3">
    <source>
        <dbReference type="Proteomes" id="UP000218824"/>
    </source>
</evidence>
<dbReference type="GeneID" id="83065344"/>
<evidence type="ECO:0000256" key="1">
    <source>
        <dbReference type="SAM" id="MobiDB-lite"/>
    </source>
</evidence>
<dbReference type="InterPro" id="IPR002763">
    <property type="entry name" value="DUF72"/>
</dbReference>
<gene>
    <name evidence="2" type="ORF">LEN_3535</name>
</gene>
<dbReference type="Proteomes" id="UP000218824">
    <property type="component" value="Chromosome"/>
</dbReference>
<accession>A0AAU9AIK1</accession>
<proteinExistence type="predicted"/>
<dbReference type="EMBL" id="AP014940">
    <property type="protein sequence ID" value="BAV99022.1"/>
    <property type="molecule type" value="Genomic_DNA"/>
</dbReference>
<evidence type="ECO:0008006" key="4">
    <source>
        <dbReference type="Google" id="ProtNLM"/>
    </source>
</evidence>
<name>A0AAU9AIK1_LYSEN</name>
<organism evidence="2 3">
    <name type="scientific">Lysobacter enzymogenes</name>
    <dbReference type="NCBI Taxonomy" id="69"/>
    <lineage>
        <taxon>Bacteria</taxon>
        <taxon>Pseudomonadati</taxon>
        <taxon>Pseudomonadota</taxon>
        <taxon>Gammaproteobacteria</taxon>
        <taxon>Lysobacterales</taxon>
        <taxon>Lysobacteraceae</taxon>
        <taxon>Lysobacter</taxon>
    </lineage>
</organism>
<dbReference type="InterPro" id="IPR036520">
    <property type="entry name" value="UPF0759_sf"/>
</dbReference>
<dbReference type="KEGG" id="lem:LEN_3535"/>
<dbReference type="PANTHER" id="PTHR30348:SF4">
    <property type="entry name" value="DUF72 DOMAIN-CONTAINING PROTEIN"/>
    <property type="match status" value="1"/>
</dbReference>
<dbReference type="Gene3D" id="3.20.20.410">
    <property type="entry name" value="Protein of unknown function UPF0759"/>
    <property type="match status" value="1"/>
</dbReference>
<feature type="compositionally biased region" description="Low complexity" evidence="1">
    <location>
        <begin position="17"/>
        <end position="27"/>
    </location>
</feature>
<dbReference type="SUPFAM" id="SSF117396">
    <property type="entry name" value="TM1631-like"/>
    <property type="match status" value="1"/>
</dbReference>
<reference evidence="2 3" key="1">
    <citation type="journal article" date="2017" name="DNA Res.">
        <title>Complete genome sequence and expression profile of the commercial lytic enzyme producer Lysobacter enzymogenes M497-1.</title>
        <authorList>
            <person name="Takami H."/>
            <person name="Toyoda A."/>
            <person name="Uchiyama I."/>
            <person name="Itoh T."/>
            <person name="Takaki Y."/>
            <person name="Arai W."/>
            <person name="Nishi S."/>
            <person name="Kawai M."/>
            <person name="Shinya K."/>
            <person name="Ikeda H."/>
        </authorList>
    </citation>
    <scope>NUCLEOTIDE SEQUENCE [LARGE SCALE GENOMIC DNA]</scope>
    <source>
        <strain evidence="2 3">M497-1</strain>
    </source>
</reference>
<protein>
    <recommendedName>
        <fullName evidence="4">DUF72 domain-containing protein</fullName>
    </recommendedName>
</protein>